<dbReference type="EMBL" id="CAJNOH010000434">
    <property type="protein sequence ID" value="CAF1039174.1"/>
    <property type="molecule type" value="Genomic_DNA"/>
</dbReference>
<organism evidence="1 2">
    <name type="scientific">Rotaria sordida</name>
    <dbReference type="NCBI Taxonomy" id="392033"/>
    <lineage>
        <taxon>Eukaryota</taxon>
        <taxon>Metazoa</taxon>
        <taxon>Spiralia</taxon>
        <taxon>Gnathifera</taxon>
        <taxon>Rotifera</taxon>
        <taxon>Eurotatoria</taxon>
        <taxon>Bdelloidea</taxon>
        <taxon>Philodinida</taxon>
        <taxon>Philodinidae</taxon>
        <taxon>Rotaria</taxon>
    </lineage>
</organism>
<protein>
    <submittedName>
        <fullName evidence="1">Uncharacterized protein</fullName>
    </submittedName>
</protein>
<name>A0A814JMI5_9BILA</name>
<dbReference type="Proteomes" id="UP000663854">
    <property type="component" value="Unassembled WGS sequence"/>
</dbReference>
<evidence type="ECO:0000313" key="1">
    <source>
        <dbReference type="EMBL" id="CAF1039174.1"/>
    </source>
</evidence>
<accession>A0A814JMI5</accession>
<dbReference type="Gene3D" id="3.80.10.10">
    <property type="entry name" value="Ribonuclease Inhibitor"/>
    <property type="match status" value="1"/>
</dbReference>
<proteinExistence type="predicted"/>
<evidence type="ECO:0000313" key="2">
    <source>
        <dbReference type="Proteomes" id="UP000663854"/>
    </source>
</evidence>
<comment type="caution">
    <text evidence="1">The sequence shown here is derived from an EMBL/GenBank/DDBJ whole genome shotgun (WGS) entry which is preliminary data.</text>
</comment>
<dbReference type="AlphaFoldDB" id="A0A814JMI5"/>
<dbReference type="InterPro" id="IPR032675">
    <property type="entry name" value="LRR_dom_sf"/>
</dbReference>
<gene>
    <name evidence="1" type="ORF">PYM288_LOCUS16550</name>
</gene>
<reference evidence="1" key="1">
    <citation type="submission" date="2021-02" db="EMBL/GenBank/DDBJ databases">
        <authorList>
            <person name="Nowell W R."/>
        </authorList>
    </citation>
    <scope>NUCLEOTIDE SEQUENCE</scope>
</reference>
<sequence length="508" mass="59629">MDVLYSLLGVDNQRLDMIVQEKFFTETLNFVLTTSLDDILSIEDSMLDRFCTNILPRIDHNIKSLILESKSMERILLVTDYPNLAKLKIFNFIDKIASYYFTVGFFYLDQSPFRRIFREQITDLILVYKDDIDITLERQYQNGVHDYIFKFFKNLKYLSITGSPSIFMLGNSSLLTTCSSSILSKLCVFANGFEECFALLDGRLKQLTTFIVTINYACYDSSFVYNMDDLPNLNCFSLTCFCLTNEYDTLILPLLRRMSNLEELTLNITNEERNTFMDGTQLDNEIIVHMPRLSKFTFHICTKIELHHLVNYLSSDDIQRTFTNTRYQQMGCILSYTAGRAICHVFSLPYMFDRLNYIGNNFLPIVFTHVRRLTVHDKVPFQHEFFVRIARFFPLLKVFHVLNFQSQKVVSDKRNSTDNELFSIVEYPHLVTLSLFLSHIDYVEQFLNETKTHLPCLTTLEVNYDRLTIVTENFTRNITRLNCAKVEQLCIRTIIVHSKDVYEYFPLL</sequence>